<accession>A0AAJ5BCV4</accession>
<dbReference type="InterPro" id="IPR014942">
    <property type="entry name" value="AbiEii"/>
</dbReference>
<sequence>MLYKQTVINELLELLQRLMKDDKLKELILVGDTALALKIGHRLSVDIDLFSTTDFAPNSLADYLQNNYDAEITRIANNTNTVLACIEV</sequence>
<keyword evidence="1" id="KW-0808">Transferase</keyword>
<dbReference type="AlphaFoldDB" id="A0AAJ5BCV4"/>
<comment type="caution">
    <text evidence="1">The sequence shown here is derived from an EMBL/GenBank/DDBJ whole genome shotgun (WGS) entry which is preliminary data.</text>
</comment>
<dbReference type="Pfam" id="PF08843">
    <property type="entry name" value="AbiEii"/>
    <property type="match status" value="1"/>
</dbReference>
<name>A0AAJ5BCV4_MYRPR</name>
<protein>
    <submittedName>
        <fullName evidence="1">Nucleotidyl transferase AbiEii toxin, Type IV TA system</fullName>
    </submittedName>
</protein>
<gene>
    <name evidence="1" type="ORF">SAMN04488089_102122</name>
</gene>
<dbReference type="GO" id="GO:0016740">
    <property type="term" value="F:transferase activity"/>
    <property type="evidence" value="ECO:0007669"/>
    <property type="project" value="UniProtKB-KW"/>
</dbReference>
<dbReference type="RefSeq" id="WP_235280637.1">
    <property type="nucleotide sequence ID" value="NZ_CP010817.1"/>
</dbReference>
<dbReference type="Gene3D" id="3.10.450.620">
    <property type="entry name" value="JHP933, nucleotidyltransferase-like core domain"/>
    <property type="match status" value="1"/>
</dbReference>
<organism evidence="1 2">
    <name type="scientific">Myroides profundi</name>
    <dbReference type="NCBI Taxonomy" id="480520"/>
    <lineage>
        <taxon>Bacteria</taxon>
        <taxon>Pseudomonadati</taxon>
        <taxon>Bacteroidota</taxon>
        <taxon>Flavobacteriia</taxon>
        <taxon>Flavobacteriales</taxon>
        <taxon>Flavobacteriaceae</taxon>
        <taxon>Myroides</taxon>
    </lineage>
</organism>
<dbReference type="Proteomes" id="UP000183496">
    <property type="component" value="Unassembled WGS sequence"/>
</dbReference>
<reference evidence="1 2" key="1">
    <citation type="submission" date="2016-10" db="EMBL/GenBank/DDBJ databases">
        <authorList>
            <person name="Varghese N."/>
            <person name="Submissions S."/>
        </authorList>
    </citation>
    <scope>NUCLEOTIDE SEQUENCE [LARGE SCALE GENOMIC DNA]</scope>
    <source>
        <strain evidence="2">DSM 19823 / KCTC 23066 / CCTCC M 208030 / D25</strain>
    </source>
</reference>
<evidence type="ECO:0000313" key="2">
    <source>
        <dbReference type="Proteomes" id="UP000183496"/>
    </source>
</evidence>
<evidence type="ECO:0000313" key="1">
    <source>
        <dbReference type="EMBL" id="SEQ23011.1"/>
    </source>
</evidence>
<keyword evidence="2" id="KW-1185">Reference proteome</keyword>
<proteinExistence type="predicted"/>
<dbReference type="EMBL" id="FOFY01000002">
    <property type="protein sequence ID" value="SEQ23011.1"/>
    <property type="molecule type" value="Genomic_DNA"/>
</dbReference>